<comment type="caution">
    <text evidence="3">The sequence shown here is derived from an EMBL/GenBank/DDBJ whole genome shotgun (WGS) entry which is preliminary data.</text>
</comment>
<dbReference type="PANTHER" id="PTHR45913">
    <property type="entry name" value="EPM2A-INTERACTING PROTEIN 1"/>
    <property type="match status" value="1"/>
</dbReference>
<feature type="region of interest" description="Disordered" evidence="1">
    <location>
        <begin position="1"/>
        <end position="26"/>
    </location>
</feature>
<evidence type="ECO:0000259" key="2">
    <source>
        <dbReference type="Pfam" id="PF18658"/>
    </source>
</evidence>
<name>A0AA40I326_CNENI</name>
<feature type="domain" description="SPIN-DOC-like zinc-finger" evidence="2">
    <location>
        <begin position="106"/>
        <end position="149"/>
    </location>
</feature>
<dbReference type="AlphaFoldDB" id="A0AA40I326"/>
<dbReference type="Pfam" id="PF18658">
    <property type="entry name" value="zf-C2H2_12"/>
    <property type="match status" value="1"/>
</dbReference>
<evidence type="ECO:0000313" key="4">
    <source>
        <dbReference type="Proteomes" id="UP001177744"/>
    </source>
</evidence>
<evidence type="ECO:0000256" key="1">
    <source>
        <dbReference type="SAM" id="MobiDB-lite"/>
    </source>
</evidence>
<sequence>MLVAARGQAPTLKKAEGGGHSQGLGPWCRQKTGAGSQVELRSARSQTHGWERSGSGGSLSRLLCSTKEQRAKSGVWCDILQMATTQKRKVDAECRSFQEKCTNDYFFVDVKGKPVCLVCGDALAVMKTANLERHHSSKHANLSELGGQMHLDKTSALQRGWNHNKRFH</sequence>
<gene>
    <name evidence="3" type="ORF">QTO34_016823</name>
</gene>
<evidence type="ECO:0000313" key="3">
    <source>
        <dbReference type="EMBL" id="KAK1342070.1"/>
    </source>
</evidence>
<keyword evidence="4" id="KW-1185">Reference proteome</keyword>
<proteinExistence type="predicted"/>
<protein>
    <recommendedName>
        <fullName evidence="2">SPIN-DOC-like zinc-finger domain-containing protein</fullName>
    </recommendedName>
</protein>
<organism evidence="3 4">
    <name type="scientific">Cnephaeus nilssonii</name>
    <name type="common">Northern bat</name>
    <name type="synonym">Eptesicus nilssonii</name>
    <dbReference type="NCBI Taxonomy" id="3371016"/>
    <lineage>
        <taxon>Eukaryota</taxon>
        <taxon>Metazoa</taxon>
        <taxon>Chordata</taxon>
        <taxon>Craniata</taxon>
        <taxon>Vertebrata</taxon>
        <taxon>Euteleostomi</taxon>
        <taxon>Mammalia</taxon>
        <taxon>Eutheria</taxon>
        <taxon>Laurasiatheria</taxon>
        <taxon>Chiroptera</taxon>
        <taxon>Yangochiroptera</taxon>
        <taxon>Vespertilionidae</taxon>
        <taxon>Cnephaeus</taxon>
    </lineage>
</organism>
<reference evidence="3" key="1">
    <citation type="submission" date="2023-06" db="EMBL/GenBank/DDBJ databases">
        <title>Reference genome for the Northern bat (Eptesicus nilssonii), a most northern bat species.</title>
        <authorList>
            <person name="Laine V.N."/>
            <person name="Pulliainen A.T."/>
            <person name="Lilley T.M."/>
        </authorList>
    </citation>
    <scope>NUCLEOTIDE SEQUENCE</scope>
    <source>
        <strain evidence="3">BLF_Eptnil</strain>
        <tissue evidence="3">Kidney</tissue>
    </source>
</reference>
<dbReference type="Proteomes" id="UP001177744">
    <property type="component" value="Unassembled WGS sequence"/>
</dbReference>
<accession>A0AA40I326</accession>
<dbReference type="EMBL" id="JAULJE010000006">
    <property type="protein sequence ID" value="KAK1342070.1"/>
    <property type="molecule type" value="Genomic_DNA"/>
</dbReference>
<dbReference type="PANTHER" id="PTHR45913:SF5">
    <property type="entry name" value="GENERAL TRANSCRIPTION FACTOR II-I REPEAT DOMAIN-CONTAINING PROTEIN 2A-LIKE PROTEIN"/>
    <property type="match status" value="1"/>
</dbReference>
<dbReference type="InterPro" id="IPR040647">
    <property type="entry name" value="SPIN-DOC_Znf-C2H2"/>
</dbReference>